<evidence type="ECO:0000313" key="1">
    <source>
        <dbReference type="EMBL" id="KAF2652494.1"/>
    </source>
</evidence>
<dbReference type="OrthoDB" id="5296at2759"/>
<dbReference type="EMBL" id="MU004401">
    <property type="protein sequence ID" value="KAF2652494.1"/>
    <property type="molecule type" value="Genomic_DNA"/>
</dbReference>
<name>A0A6A6T1U3_9PLEO</name>
<accession>A0A6A6T1U3</accession>
<sequence length="51" mass="5445">MGNNGAQLLGMEKAEVEIDVSVSGMIKVIDAANRGDTSGKFMLYDGTVKPW</sequence>
<keyword evidence="2" id="KW-1185">Reference proteome</keyword>
<organism evidence="1 2">
    <name type="scientific">Lophiostoma macrostomum CBS 122681</name>
    <dbReference type="NCBI Taxonomy" id="1314788"/>
    <lineage>
        <taxon>Eukaryota</taxon>
        <taxon>Fungi</taxon>
        <taxon>Dikarya</taxon>
        <taxon>Ascomycota</taxon>
        <taxon>Pezizomycotina</taxon>
        <taxon>Dothideomycetes</taxon>
        <taxon>Pleosporomycetidae</taxon>
        <taxon>Pleosporales</taxon>
        <taxon>Lophiostomataceae</taxon>
        <taxon>Lophiostoma</taxon>
    </lineage>
</organism>
<protein>
    <submittedName>
        <fullName evidence="1">Uncharacterized protein</fullName>
    </submittedName>
</protein>
<dbReference type="AlphaFoldDB" id="A0A6A6T1U3"/>
<reference evidence="1" key="1">
    <citation type="journal article" date="2020" name="Stud. Mycol.">
        <title>101 Dothideomycetes genomes: a test case for predicting lifestyles and emergence of pathogens.</title>
        <authorList>
            <person name="Haridas S."/>
            <person name="Albert R."/>
            <person name="Binder M."/>
            <person name="Bloem J."/>
            <person name="Labutti K."/>
            <person name="Salamov A."/>
            <person name="Andreopoulos B."/>
            <person name="Baker S."/>
            <person name="Barry K."/>
            <person name="Bills G."/>
            <person name="Bluhm B."/>
            <person name="Cannon C."/>
            <person name="Castanera R."/>
            <person name="Culley D."/>
            <person name="Daum C."/>
            <person name="Ezra D."/>
            <person name="Gonzalez J."/>
            <person name="Henrissat B."/>
            <person name="Kuo A."/>
            <person name="Liang C."/>
            <person name="Lipzen A."/>
            <person name="Lutzoni F."/>
            <person name="Magnuson J."/>
            <person name="Mondo S."/>
            <person name="Nolan M."/>
            <person name="Ohm R."/>
            <person name="Pangilinan J."/>
            <person name="Park H.-J."/>
            <person name="Ramirez L."/>
            <person name="Alfaro M."/>
            <person name="Sun H."/>
            <person name="Tritt A."/>
            <person name="Yoshinaga Y."/>
            <person name="Zwiers L.-H."/>
            <person name="Turgeon B."/>
            <person name="Goodwin S."/>
            <person name="Spatafora J."/>
            <person name="Crous P."/>
            <person name="Grigoriev I."/>
        </authorList>
    </citation>
    <scope>NUCLEOTIDE SEQUENCE</scope>
    <source>
        <strain evidence="1">CBS 122681</strain>
    </source>
</reference>
<dbReference type="Proteomes" id="UP000799324">
    <property type="component" value="Unassembled WGS sequence"/>
</dbReference>
<gene>
    <name evidence="1" type="ORF">K491DRAFT_695569</name>
</gene>
<evidence type="ECO:0000313" key="2">
    <source>
        <dbReference type="Proteomes" id="UP000799324"/>
    </source>
</evidence>
<proteinExistence type="predicted"/>